<dbReference type="RefSeq" id="WP_252445381.1">
    <property type="nucleotide sequence ID" value="NZ_JAGSOV010000077.1"/>
</dbReference>
<evidence type="ECO:0000313" key="2">
    <source>
        <dbReference type="EMBL" id="MCO1660102.1"/>
    </source>
</evidence>
<reference evidence="2" key="1">
    <citation type="submission" date="2021-04" db="EMBL/GenBank/DDBJ databases">
        <title>Pseudonocardia sp. nov., isolated from sandy soil of mangrove forest.</title>
        <authorList>
            <person name="Zan Z."/>
            <person name="Huang R."/>
            <person name="Liu W."/>
        </authorList>
    </citation>
    <scope>NUCLEOTIDE SEQUENCE</scope>
    <source>
        <strain evidence="2">S2-4</strain>
    </source>
</reference>
<dbReference type="Proteomes" id="UP001165283">
    <property type="component" value="Unassembled WGS sequence"/>
</dbReference>
<keyword evidence="3" id="KW-1185">Reference proteome</keyword>
<sequence>MTSGGADAAGFREMNRAMVQRLRGAPPTPTRAAASRRDPAATSRRSG</sequence>
<comment type="caution">
    <text evidence="2">The sequence shown here is derived from an EMBL/GenBank/DDBJ whole genome shotgun (WGS) entry which is preliminary data.</text>
</comment>
<proteinExistence type="predicted"/>
<feature type="region of interest" description="Disordered" evidence="1">
    <location>
        <begin position="1"/>
        <end position="47"/>
    </location>
</feature>
<dbReference type="EMBL" id="JAGSOV010000077">
    <property type="protein sequence ID" value="MCO1660102.1"/>
    <property type="molecule type" value="Genomic_DNA"/>
</dbReference>
<protein>
    <submittedName>
        <fullName evidence="2">Uncharacterized protein</fullName>
    </submittedName>
</protein>
<organism evidence="2 3">
    <name type="scientific">Pseudonocardia humida</name>
    <dbReference type="NCBI Taxonomy" id="2800819"/>
    <lineage>
        <taxon>Bacteria</taxon>
        <taxon>Bacillati</taxon>
        <taxon>Actinomycetota</taxon>
        <taxon>Actinomycetes</taxon>
        <taxon>Pseudonocardiales</taxon>
        <taxon>Pseudonocardiaceae</taxon>
        <taxon>Pseudonocardia</taxon>
    </lineage>
</organism>
<evidence type="ECO:0000313" key="3">
    <source>
        <dbReference type="Proteomes" id="UP001165283"/>
    </source>
</evidence>
<name>A0ABT1AAN4_9PSEU</name>
<evidence type="ECO:0000256" key="1">
    <source>
        <dbReference type="SAM" id="MobiDB-lite"/>
    </source>
</evidence>
<accession>A0ABT1AAN4</accession>
<gene>
    <name evidence="2" type="ORF">KDL28_34090</name>
</gene>